<dbReference type="InterPro" id="IPR036388">
    <property type="entry name" value="WH-like_DNA-bd_sf"/>
</dbReference>
<evidence type="ECO:0000259" key="5">
    <source>
        <dbReference type="PROSITE" id="PS50931"/>
    </source>
</evidence>
<keyword evidence="4" id="KW-0804">Transcription</keyword>
<dbReference type="SUPFAM" id="SSF46785">
    <property type="entry name" value="Winged helix' DNA-binding domain"/>
    <property type="match status" value="1"/>
</dbReference>
<dbReference type="PROSITE" id="PS50931">
    <property type="entry name" value="HTH_LYSR"/>
    <property type="match status" value="1"/>
</dbReference>
<dbReference type="GO" id="GO:0003700">
    <property type="term" value="F:DNA-binding transcription factor activity"/>
    <property type="evidence" value="ECO:0007669"/>
    <property type="project" value="InterPro"/>
</dbReference>
<dbReference type="Proteomes" id="UP000029224">
    <property type="component" value="Unassembled WGS sequence"/>
</dbReference>
<dbReference type="PANTHER" id="PTHR30537:SF5">
    <property type="entry name" value="HTH-TYPE TRANSCRIPTIONAL ACTIVATOR TTDR-RELATED"/>
    <property type="match status" value="1"/>
</dbReference>
<evidence type="ECO:0000313" key="6">
    <source>
        <dbReference type="EMBL" id="GAL35606.1"/>
    </source>
</evidence>
<gene>
    <name evidence="6" type="ORF">JCM19240_453</name>
</gene>
<organism evidence="6 7">
    <name type="scientific">Vibrio maritimus</name>
    <dbReference type="NCBI Taxonomy" id="990268"/>
    <lineage>
        <taxon>Bacteria</taxon>
        <taxon>Pseudomonadati</taxon>
        <taxon>Pseudomonadota</taxon>
        <taxon>Gammaproteobacteria</taxon>
        <taxon>Vibrionales</taxon>
        <taxon>Vibrionaceae</taxon>
        <taxon>Vibrio</taxon>
    </lineage>
</organism>
<dbReference type="InterPro" id="IPR005119">
    <property type="entry name" value="LysR_subst-bd"/>
</dbReference>
<dbReference type="InterPro" id="IPR000847">
    <property type="entry name" value="LysR_HTH_N"/>
</dbReference>
<reference evidence="6 7" key="1">
    <citation type="submission" date="2014-09" db="EMBL/GenBank/DDBJ databases">
        <title>Vibrio maritimus JCM 19240. (C210) whole genome shotgun sequence.</title>
        <authorList>
            <person name="Sawabe T."/>
            <person name="Meirelles P."/>
            <person name="Nakanishi M."/>
            <person name="Sayaka M."/>
            <person name="Hattori M."/>
            <person name="Ohkuma M."/>
        </authorList>
    </citation>
    <scope>NUCLEOTIDE SEQUENCE [LARGE SCALE GENOMIC DNA]</scope>
    <source>
        <strain evidence="6 7">JCM 19240</strain>
    </source>
</reference>
<dbReference type="AlphaFoldDB" id="A0A090T6Q1"/>
<keyword evidence="2" id="KW-0805">Transcription regulation</keyword>
<comment type="caution">
    <text evidence="6">The sequence shown here is derived from an EMBL/GenBank/DDBJ whole genome shotgun (WGS) entry which is preliminary data.</text>
</comment>
<dbReference type="GO" id="GO:0043565">
    <property type="term" value="F:sequence-specific DNA binding"/>
    <property type="evidence" value="ECO:0007669"/>
    <property type="project" value="TreeGrafter"/>
</dbReference>
<dbReference type="Gene3D" id="1.10.10.10">
    <property type="entry name" value="Winged helix-like DNA-binding domain superfamily/Winged helix DNA-binding domain"/>
    <property type="match status" value="1"/>
</dbReference>
<evidence type="ECO:0000313" key="7">
    <source>
        <dbReference type="Proteomes" id="UP000029224"/>
    </source>
</evidence>
<dbReference type="Pfam" id="PF03466">
    <property type="entry name" value="LysR_substrate"/>
    <property type="match status" value="1"/>
</dbReference>
<dbReference type="Gene3D" id="3.40.190.290">
    <property type="match status" value="1"/>
</dbReference>
<keyword evidence="3" id="KW-0238">DNA-binding</keyword>
<keyword evidence="7" id="KW-1185">Reference proteome</keyword>
<proteinExistence type="inferred from homology"/>
<sequence length="319" mass="36273">MNFTILIWDNKSQTGMKELSALPLFAKVVELNSFAKAARQLNVPTTTVSRKIQQLEHDLGGKLLNRSTRSLSLTELGTQVLPKAQLIADTVSELYSDAEEMANQPIGTLTVSAPKALSQDLLAPMLAEFRARYPTIRINLASSNRFQDLTKQNIDFAFRLGPLHDSNLVALTLSPVKYVLAASKAFCDKYGEPLHPLDLYQLPCIRNHVEGYFLPWRFAYRNEEVEVSNQSELITDDFNVTKELALHGAGICYLPYSLLRANIQTGEMVTILNEWIPEDRTMLLVYPDKRHMPLKSQLFIKFIREKRDEFKLNLTRSQN</sequence>
<reference evidence="6 7" key="2">
    <citation type="submission" date="2014-09" db="EMBL/GenBank/DDBJ databases">
        <authorList>
            <consortium name="NBRP consortium"/>
            <person name="Sawabe T."/>
            <person name="Meirelles P."/>
            <person name="Nakanishi M."/>
            <person name="Sayaka M."/>
            <person name="Hattori M."/>
            <person name="Ohkuma M."/>
        </authorList>
    </citation>
    <scope>NUCLEOTIDE SEQUENCE [LARGE SCALE GENOMIC DNA]</scope>
    <source>
        <strain evidence="6 7">JCM 19240</strain>
    </source>
</reference>
<comment type="similarity">
    <text evidence="1">Belongs to the LysR transcriptional regulatory family.</text>
</comment>
<dbReference type="InterPro" id="IPR058163">
    <property type="entry name" value="LysR-type_TF_proteobact-type"/>
</dbReference>
<dbReference type="SUPFAM" id="SSF53850">
    <property type="entry name" value="Periplasmic binding protein-like II"/>
    <property type="match status" value="1"/>
</dbReference>
<dbReference type="InterPro" id="IPR036390">
    <property type="entry name" value="WH_DNA-bd_sf"/>
</dbReference>
<evidence type="ECO:0000256" key="4">
    <source>
        <dbReference type="ARBA" id="ARBA00023163"/>
    </source>
</evidence>
<dbReference type="CDD" id="cd08422">
    <property type="entry name" value="PBP2_CrgA_like"/>
    <property type="match status" value="1"/>
</dbReference>
<feature type="domain" description="HTH lysR-type" evidence="5">
    <location>
        <begin position="18"/>
        <end position="74"/>
    </location>
</feature>
<evidence type="ECO:0000256" key="3">
    <source>
        <dbReference type="ARBA" id="ARBA00023125"/>
    </source>
</evidence>
<evidence type="ECO:0000256" key="2">
    <source>
        <dbReference type="ARBA" id="ARBA00023015"/>
    </source>
</evidence>
<accession>A0A090T6Q1</accession>
<dbReference type="EMBL" id="BBMT01000007">
    <property type="protein sequence ID" value="GAL35606.1"/>
    <property type="molecule type" value="Genomic_DNA"/>
</dbReference>
<dbReference type="FunFam" id="1.10.10.10:FF:000001">
    <property type="entry name" value="LysR family transcriptional regulator"/>
    <property type="match status" value="1"/>
</dbReference>
<evidence type="ECO:0000256" key="1">
    <source>
        <dbReference type="ARBA" id="ARBA00009437"/>
    </source>
</evidence>
<dbReference type="Pfam" id="PF00126">
    <property type="entry name" value="HTH_1"/>
    <property type="match status" value="1"/>
</dbReference>
<name>A0A090T6Q1_9VIBR</name>
<dbReference type="GO" id="GO:0006351">
    <property type="term" value="P:DNA-templated transcription"/>
    <property type="evidence" value="ECO:0007669"/>
    <property type="project" value="TreeGrafter"/>
</dbReference>
<dbReference type="PANTHER" id="PTHR30537">
    <property type="entry name" value="HTH-TYPE TRANSCRIPTIONAL REGULATOR"/>
    <property type="match status" value="1"/>
</dbReference>
<protein>
    <submittedName>
        <fullName evidence="6">Transcriptional regulator LysR family</fullName>
    </submittedName>
</protein>